<organism evidence="2 3">
    <name type="scientific">Erythrobacter westpacificensis</name>
    <dbReference type="NCBI Taxonomy" id="1055231"/>
    <lineage>
        <taxon>Bacteria</taxon>
        <taxon>Pseudomonadati</taxon>
        <taxon>Pseudomonadota</taxon>
        <taxon>Alphaproteobacteria</taxon>
        <taxon>Sphingomonadales</taxon>
        <taxon>Erythrobacteraceae</taxon>
        <taxon>Erythrobacter/Porphyrobacter group</taxon>
        <taxon>Erythrobacter</taxon>
    </lineage>
</organism>
<proteinExistence type="predicted"/>
<keyword evidence="1" id="KW-0812">Transmembrane</keyword>
<name>A0ABP9KHG8_9SPHN</name>
<evidence type="ECO:0000313" key="3">
    <source>
        <dbReference type="Proteomes" id="UP001500518"/>
    </source>
</evidence>
<dbReference type="EMBL" id="BAABHV010000021">
    <property type="protein sequence ID" value="GAA5059016.1"/>
    <property type="molecule type" value="Genomic_DNA"/>
</dbReference>
<keyword evidence="3" id="KW-1185">Reference proteome</keyword>
<evidence type="ECO:0008006" key="4">
    <source>
        <dbReference type="Google" id="ProtNLM"/>
    </source>
</evidence>
<keyword evidence="1" id="KW-0472">Membrane</keyword>
<reference evidence="3" key="1">
    <citation type="journal article" date="2019" name="Int. J. Syst. Evol. Microbiol.">
        <title>The Global Catalogue of Microorganisms (GCM) 10K type strain sequencing project: providing services to taxonomists for standard genome sequencing and annotation.</title>
        <authorList>
            <consortium name="The Broad Institute Genomics Platform"/>
            <consortium name="The Broad Institute Genome Sequencing Center for Infectious Disease"/>
            <person name="Wu L."/>
            <person name="Ma J."/>
        </authorList>
    </citation>
    <scope>NUCLEOTIDE SEQUENCE [LARGE SCALE GENOMIC DNA]</scope>
    <source>
        <strain evidence="3">JCM 18014</strain>
    </source>
</reference>
<sequence>MRESLDQWLFVYAALGVTLVGMLALVISSWLAMRRAEKRREETRRK</sequence>
<evidence type="ECO:0000256" key="1">
    <source>
        <dbReference type="SAM" id="Phobius"/>
    </source>
</evidence>
<protein>
    <recommendedName>
        <fullName evidence="4">Heme exporter protein D</fullName>
    </recommendedName>
</protein>
<comment type="caution">
    <text evidence="2">The sequence shown here is derived from an EMBL/GenBank/DDBJ whole genome shotgun (WGS) entry which is preliminary data.</text>
</comment>
<evidence type="ECO:0000313" key="2">
    <source>
        <dbReference type="EMBL" id="GAA5059016.1"/>
    </source>
</evidence>
<accession>A0ABP9KHG8</accession>
<dbReference type="Proteomes" id="UP001500518">
    <property type="component" value="Unassembled WGS sequence"/>
</dbReference>
<feature type="transmembrane region" description="Helical" evidence="1">
    <location>
        <begin position="12"/>
        <end position="33"/>
    </location>
</feature>
<gene>
    <name evidence="2" type="ORF">GCM10023208_25870</name>
</gene>
<dbReference type="RefSeq" id="WP_346033441.1">
    <property type="nucleotide sequence ID" value="NZ_BAABHV010000021.1"/>
</dbReference>
<keyword evidence="1" id="KW-1133">Transmembrane helix</keyword>